<reference evidence="2" key="1">
    <citation type="submission" date="2023-04" db="EMBL/GenBank/DDBJ databases">
        <authorList>
            <consortium name="ELIXIR-Norway"/>
        </authorList>
    </citation>
    <scope>NUCLEOTIDE SEQUENCE [LARGE SCALE GENOMIC DNA]</scope>
</reference>
<accession>A0ABN8XU16</accession>
<feature type="compositionally biased region" description="Basic and acidic residues" evidence="1">
    <location>
        <begin position="10"/>
        <end position="28"/>
    </location>
</feature>
<organism evidence="2 3">
    <name type="scientific">Rangifer tarandus platyrhynchus</name>
    <name type="common">Svalbard reindeer</name>
    <dbReference type="NCBI Taxonomy" id="3082113"/>
    <lineage>
        <taxon>Eukaryota</taxon>
        <taxon>Metazoa</taxon>
        <taxon>Chordata</taxon>
        <taxon>Craniata</taxon>
        <taxon>Vertebrata</taxon>
        <taxon>Euteleostomi</taxon>
        <taxon>Mammalia</taxon>
        <taxon>Eutheria</taxon>
        <taxon>Laurasiatheria</taxon>
        <taxon>Artiodactyla</taxon>
        <taxon>Ruminantia</taxon>
        <taxon>Pecora</taxon>
        <taxon>Cervidae</taxon>
        <taxon>Odocoileinae</taxon>
        <taxon>Rangifer</taxon>
    </lineage>
</organism>
<evidence type="ECO:0000256" key="1">
    <source>
        <dbReference type="SAM" id="MobiDB-lite"/>
    </source>
</evidence>
<feature type="region of interest" description="Disordered" evidence="1">
    <location>
        <begin position="1"/>
        <end position="87"/>
    </location>
</feature>
<gene>
    <name evidence="2" type="ORF">MRATA1EN1_LOCUS71</name>
</gene>
<evidence type="ECO:0000313" key="3">
    <source>
        <dbReference type="Proteomes" id="UP001176941"/>
    </source>
</evidence>
<sequence>MDQQGGLEDTGERAKDGARSEGKGRERPSVSALNRAGAQQRAGRGTPVCEGMGPEGPVRGSLRSRGPEGPVRGSLRSRSDASCSRNN</sequence>
<evidence type="ECO:0000313" key="2">
    <source>
        <dbReference type="EMBL" id="CAI9151109.1"/>
    </source>
</evidence>
<protein>
    <submittedName>
        <fullName evidence="2">Uncharacterized protein</fullName>
    </submittedName>
</protein>
<proteinExistence type="predicted"/>
<name>A0ABN8XU16_RANTA</name>
<dbReference type="Proteomes" id="UP001176941">
    <property type="component" value="Chromosome 1"/>
</dbReference>
<keyword evidence="3" id="KW-1185">Reference proteome</keyword>
<dbReference type="EMBL" id="OX459937">
    <property type="protein sequence ID" value="CAI9151109.1"/>
    <property type="molecule type" value="Genomic_DNA"/>
</dbReference>